<organism evidence="2 3">
    <name type="scientific">Metschnikowia aff. pulcherrima</name>
    <dbReference type="NCBI Taxonomy" id="2163413"/>
    <lineage>
        <taxon>Eukaryota</taxon>
        <taxon>Fungi</taxon>
        <taxon>Dikarya</taxon>
        <taxon>Ascomycota</taxon>
        <taxon>Saccharomycotina</taxon>
        <taxon>Pichiomycetes</taxon>
        <taxon>Metschnikowiaceae</taxon>
        <taxon>Metschnikowia</taxon>
    </lineage>
</organism>
<dbReference type="EMBL" id="CP034460">
    <property type="protein sequence ID" value="QBM89979.1"/>
    <property type="molecule type" value="Genomic_DNA"/>
</dbReference>
<proteinExistence type="predicted"/>
<protein>
    <submittedName>
        <fullName evidence="2">Uncharacterized protein</fullName>
    </submittedName>
</protein>
<reference evidence="3" key="1">
    <citation type="submission" date="2019-03" db="EMBL/GenBank/DDBJ databases">
        <title>Snf2 controls pulcherriminic acid biosynthesis and connects pigmentation and antifungal activity of the yeast Metschnikowia pulcherrima.</title>
        <authorList>
            <person name="Gore-Lloyd D."/>
            <person name="Sumann I."/>
            <person name="Brachmann A.O."/>
            <person name="Schneeberger K."/>
            <person name="Ortiz-Merino R.A."/>
            <person name="Moreno-Beltran M."/>
            <person name="Schlaefli M."/>
            <person name="Kirner P."/>
            <person name="Santos Kron A."/>
            <person name="Wolfe K.H."/>
            <person name="Piel J."/>
            <person name="Ahrens C.H."/>
            <person name="Henk D."/>
            <person name="Freimoser F.M."/>
        </authorList>
    </citation>
    <scope>NUCLEOTIDE SEQUENCE [LARGE SCALE GENOMIC DNA]</scope>
    <source>
        <strain evidence="3">APC 1.2</strain>
    </source>
</reference>
<keyword evidence="3" id="KW-1185">Reference proteome</keyword>
<feature type="signal peptide" evidence="1">
    <location>
        <begin position="1"/>
        <end position="18"/>
    </location>
</feature>
<evidence type="ECO:0000313" key="2">
    <source>
        <dbReference type="EMBL" id="QBM89979.1"/>
    </source>
</evidence>
<feature type="chain" id="PRO_5020299463" evidence="1">
    <location>
        <begin position="19"/>
        <end position="278"/>
    </location>
</feature>
<dbReference type="AlphaFoldDB" id="A0A4P6XS79"/>
<evidence type="ECO:0000256" key="1">
    <source>
        <dbReference type="SAM" id="SignalP"/>
    </source>
</evidence>
<sequence length="278" mass="32308">MKMLHLNVAVAIFAFAYASKPLYDANTESRQDIRQPQVLVFPSSQPHLSDPVSRQGKKRQEEMVLSKIGLNKRTFADSDADSDPEQVKVTEENLNNFIEDLKAYIHKATFDFERFQLDLEHLQVTYDAIDSHIPAAPSESLLAQQRYVHEVFEAIKQDLALARKFSNPKNRFHLLATQMLLLNLSLISLRDSYGLPNTEMKGFKDRVFYTQNIMRRLETAFSDLVYYREFLKYEDLAMPARAMYTQLLESAKKSLVEFMSVFLKQEYVKEKTDVEKET</sequence>
<dbReference type="Proteomes" id="UP000292447">
    <property type="component" value="Chromosome V"/>
</dbReference>
<keyword evidence="1" id="KW-0732">Signal</keyword>
<gene>
    <name evidence="2" type="ORF">METSCH_E02160</name>
</gene>
<evidence type="ECO:0000313" key="3">
    <source>
        <dbReference type="Proteomes" id="UP000292447"/>
    </source>
</evidence>
<accession>A0A4P6XS79</accession>
<name>A0A4P6XS79_9ASCO</name>